<keyword evidence="1" id="KW-1133">Transmembrane helix</keyword>
<evidence type="ECO:0000256" key="1">
    <source>
        <dbReference type="SAM" id="Phobius"/>
    </source>
</evidence>
<proteinExistence type="predicted"/>
<evidence type="ECO:0000313" key="3">
    <source>
        <dbReference type="Proteomes" id="UP000242715"/>
    </source>
</evidence>
<accession>A0A2Z6P1Y8</accession>
<dbReference type="AlphaFoldDB" id="A0A2Z6P1Y8"/>
<gene>
    <name evidence="2" type="ORF">TSUD_301460</name>
</gene>
<organism evidence="2 3">
    <name type="scientific">Trifolium subterraneum</name>
    <name type="common">Subterranean clover</name>
    <dbReference type="NCBI Taxonomy" id="3900"/>
    <lineage>
        <taxon>Eukaryota</taxon>
        <taxon>Viridiplantae</taxon>
        <taxon>Streptophyta</taxon>
        <taxon>Embryophyta</taxon>
        <taxon>Tracheophyta</taxon>
        <taxon>Spermatophyta</taxon>
        <taxon>Magnoliopsida</taxon>
        <taxon>eudicotyledons</taxon>
        <taxon>Gunneridae</taxon>
        <taxon>Pentapetalae</taxon>
        <taxon>rosids</taxon>
        <taxon>fabids</taxon>
        <taxon>Fabales</taxon>
        <taxon>Fabaceae</taxon>
        <taxon>Papilionoideae</taxon>
        <taxon>50 kb inversion clade</taxon>
        <taxon>NPAAA clade</taxon>
        <taxon>Hologalegina</taxon>
        <taxon>IRL clade</taxon>
        <taxon>Trifolieae</taxon>
        <taxon>Trifolium</taxon>
    </lineage>
</organism>
<protein>
    <submittedName>
        <fullName evidence="2">Uncharacterized protein</fullName>
    </submittedName>
</protein>
<feature type="transmembrane region" description="Helical" evidence="1">
    <location>
        <begin position="6"/>
        <end position="28"/>
    </location>
</feature>
<name>A0A2Z6P1Y8_TRISU</name>
<keyword evidence="3" id="KW-1185">Reference proteome</keyword>
<dbReference type="Proteomes" id="UP000242715">
    <property type="component" value="Unassembled WGS sequence"/>
</dbReference>
<reference evidence="3" key="1">
    <citation type="journal article" date="2017" name="Front. Plant Sci.">
        <title>Climate Clever Clovers: New Paradigm to Reduce the Environmental Footprint of Ruminants by Breeding Low Methanogenic Forages Utilizing Haplotype Variation.</title>
        <authorList>
            <person name="Kaur P."/>
            <person name="Appels R."/>
            <person name="Bayer P.E."/>
            <person name="Keeble-Gagnere G."/>
            <person name="Wang J."/>
            <person name="Hirakawa H."/>
            <person name="Shirasawa K."/>
            <person name="Vercoe P."/>
            <person name="Stefanova K."/>
            <person name="Durmic Z."/>
            <person name="Nichols P."/>
            <person name="Revell C."/>
            <person name="Isobe S.N."/>
            <person name="Edwards D."/>
            <person name="Erskine W."/>
        </authorList>
    </citation>
    <scope>NUCLEOTIDE SEQUENCE [LARGE SCALE GENOMIC DNA]</scope>
    <source>
        <strain evidence="3">cv. Daliak</strain>
    </source>
</reference>
<evidence type="ECO:0000313" key="2">
    <source>
        <dbReference type="EMBL" id="GAU43180.1"/>
    </source>
</evidence>
<sequence length="62" mass="6832">MTLGGVLKGWIIISASFNFAGMVSITSLTNFASFENKFSQCAPLRRSIRKRVSLSTVSTKFK</sequence>
<dbReference type="EMBL" id="DF973960">
    <property type="protein sequence ID" value="GAU43180.1"/>
    <property type="molecule type" value="Genomic_DNA"/>
</dbReference>
<keyword evidence="1" id="KW-0812">Transmembrane</keyword>
<keyword evidence="1" id="KW-0472">Membrane</keyword>